<keyword evidence="12" id="KW-1185">Reference proteome</keyword>
<dbReference type="InterPro" id="IPR011006">
    <property type="entry name" value="CheY-like_superfamily"/>
</dbReference>
<accession>A0AAE7BF36</accession>
<dbReference type="InterPro" id="IPR001610">
    <property type="entry name" value="PAC"/>
</dbReference>
<dbReference type="Gene3D" id="3.30.450.20">
    <property type="entry name" value="PAS domain"/>
    <property type="match status" value="1"/>
</dbReference>
<feature type="coiled-coil region" evidence="7">
    <location>
        <begin position="291"/>
        <end position="442"/>
    </location>
</feature>
<keyword evidence="2" id="KW-0902">Two-component regulatory system</keyword>
<evidence type="ECO:0000256" key="5">
    <source>
        <dbReference type="ARBA" id="ARBA00023163"/>
    </source>
</evidence>
<keyword evidence="4" id="KW-0238">DNA-binding</keyword>
<dbReference type="AlphaFoldDB" id="A0AAE7BF36"/>
<evidence type="ECO:0000256" key="4">
    <source>
        <dbReference type="ARBA" id="ARBA00023125"/>
    </source>
</evidence>
<gene>
    <name evidence="11" type="ORF">ADFLV_0576</name>
</gene>
<dbReference type="Gene3D" id="3.40.50.2300">
    <property type="match status" value="1"/>
</dbReference>
<keyword evidence="1 6" id="KW-0597">Phosphoprotein</keyword>
<feature type="domain" description="PAC" evidence="10">
    <location>
        <begin position="213"/>
        <end position="267"/>
    </location>
</feature>
<dbReference type="Proteomes" id="UP000503313">
    <property type="component" value="Chromosome"/>
</dbReference>
<dbReference type="SUPFAM" id="SSF52172">
    <property type="entry name" value="CheY-like"/>
    <property type="match status" value="1"/>
</dbReference>
<dbReference type="EMBL" id="CP053835">
    <property type="protein sequence ID" value="QKF76634.1"/>
    <property type="molecule type" value="Genomic_DNA"/>
</dbReference>
<evidence type="ECO:0000259" key="9">
    <source>
        <dbReference type="PROSITE" id="PS50112"/>
    </source>
</evidence>
<dbReference type="CDD" id="cd00130">
    <property type="entry name" value="PAS"/>
    <property type="match status" value="1"/>
</dbReference>
<dbReference type="PROSITE" id="PS50112">
    <property type="entry name" value="PAS"/>
    <property type="match status" value="1"/>
</dbReference>
<dbReference type="Pfam" id="PF13426">
    <property type="entry name" value="PAS_9"/>
    <property type="match status" value="1"/>
</dbReference>
<evidence type="ECO:0000259" key="10">
    <source>
        <dbReference type="PROSITE" id="PS50113"/>
    </source>
</evidence>
<evidence type="ECO:0000256" key="3">
    <source>
        <dbReference type="ARBA" id="ARBA00023015"/>
    </source>
</evidence>
<dbReference type="SMART" id="SM00448">
    <property type="entry name" value="REC"/>
    <property type="match status" value="1"/>
</dbReference>
<dbReference type="PROSITE" id="PS50113">
    <property type="entry name" value="PAC"/>
    <property type="match status" value="1"/>
</dbReference>
<evidence type="ECO:0000313" key="11">
    <source>
        <dbReference type="EMBL" id="QKF76634.1"/>
    </source>
</evidence>
<dbReference type="KEGG" id="adz:ADFLV_0576"/>
<sequence>MSVDKSLLKRFILLYVEDDDVIRLELSQLLSNFFAKVLVAKDGKEGLRTFLENEDEIDIVLTDINMPYLNGIEMVKKIRGINSKVSVIFATAHSDTEFLAEAIKLRVQEYIVKPIDVRNLLSLMNDIASNLYQELLLKQQQEELSRYKEILDSNNIVIKTDIHLNITYVNDLFCQISGFDSHELIGKELKSLKFPDVASEVYTNLYAKVLNHKPWQGKLKNLKKDGTFYNTDAYVIPTLDETGEMNGAISIQKDITEELNKKREIQLALMKDKSDIYIKSKEGSLEQNSIINELKYKLETTQLELEHAIKNIDKYIYSNEKYRLENKNLKTEIGLYKKNSTSNIAFKMSKENSDLRLEIKKLKDKLSQVEQNDEKSISQLKVNYDEKITELEDKISELTEQLDSVQSDEVLLQKLEYWKEKAKMETQRVENLEKQIIAHADKSLLSKIFG</sequence>
<evidence type="ECO:0000256" key="7">
    <source>
        <dbReference type="SAM" id="Coils"/>
    </source>
</evidence>
<dbReference type="InterPro" id="IPR039420">
    <property type="entry name" value="WalR-like"/>
</dbReference>
<organism evidence="11 12">
    <name type="scientific">Arcobacter defluvii</name>
    <dbReference type="NCBI Taxonomy" id="873191"/>
    <lineage>
        <taxon>Bacteria</taxon>
        <taxon>Pseudomonadati</taxon>
        <taxon>Campylobacterota</taxon>
        <taxon>Epsilonproteobacteria</taxon>
        <taxon>Campylobacterales</taxon>
        <taxon>Arcobacteraceae</taxon>
        <taxon>Arcobacter</taxon>
    </lineage>
</organism>
<evidence type="ECO:0000256" key="2">
    <source>
        <dbReference type="ARBA" id="ARBA00023012"/>
    </source>
</evidence>
<dbReference type="InterPro" id="IPR001789">
    <property type="entry name" value="Sig_transdc_resp-reg_receiver"/>
</dbReference>
<dbReference type="PANTHER" id="PTHR48111:SF1">
    <property type="entry name" value="TWO-COMPONENT RESPONSE REGULATOR ORR33"/>
    <property type="match status" value="1"/>
</dbReference>
<keyword evidence="7" id="KW-0175">Coiled coil</keyword>
<dbReference type="GO" id="GO:0006355">
    <property type="term" value="P:regulation of DNA-templated transcription"/>
    <property type="evidence" value="ECO:0007669"/>
    <property type="project" value="TreeGrafter"/>
</dbReference>
<dbReference type="PANTHER" id="PTHR48111">
    <property type="entry name" value="REGULATOR OF RPOS"/>
    <property type="match status" value="1"/>
</dbReference>
<dbReference type="GO" id="GO:0032993">
    <property type="term" value="C:protein-DNA complex"/>
    <property type="evidence" value="ECO:0007669"/>
    <property type="project" value="TreeGrafter"/>
</dbReference>
<dbReference type="GO" id="GO:0005829">
    <property type="term" value="C:cytosol"/>
    <property type="evidence" value="ECO:0007669"/>
    <property type="project" value="TreeGrafter"/>
</dbReference>
<dbReference type="Pfam" id="PF00072">
    <property type="entry name" value="Response_reg"/>
    <property type="match status" value="1"/>
</dbReference>
<evidence type="ECO:0000313" key="12">
    <source>
        <dbReference type="Proteomes" id="UP000503313"/>
    </source>
</evidence>
<proteinExistence type="predicted"/>
<dbReference type="PROSITE" id="PS50110">
    <property type="entry name" value="RESPONSE_REGULATORY"/>
    <property type="match status" value="1"/>
</dbReference>
<dbReference type="InterPro" id="IPR000014">
    <property type="entry name" value="PAS"/>
</dbReference>
<dbReference type="InterPro" id="IPR000700">
    <property type="entry name" value="PAS-assoc_C"/>
</dbReference>
<evidence type="ECO:0000256" key="6">
    <source>
        <dbReference type="PROSITE-ProRule" id="PRU00169"/>
    </source>
</evidence>
<dbReference type="SUPFAM" id="SSF55785">
    <property type="entry name" value="PYP-like sensor domain (PAS domain)"/>
    <property type="match status" value="1"/>
</dbReference>
<dbReference type="GO" id="GO:0000976">
    <property type="term" value="F:transcription cis-regulatory region binding"/>
    <property type="evidence" value="ECO:0007669"/>
    <property type="project" value="TreeGrafter"/>
</dbReference>
<dbReference type="GO" id="GO:0000156">
    <property type="term" value="F:phosphorelay response regulator activity"/>
    <property type="evidence" value="ECO:0007669"/>
    <property type="project" value="TreeGrafter"/>
</dbReference>
<feature type="domain" description="PAS" evidence="9">
    <location>
        <begin position="143"/>
        <end position="213"/>
    </location>
</feature>
<keyword evidence="5" id="KW-0804">Transcription</keyword>
<keyword evidence="3" id="KW-0805">Transcription regulation</keyword>
<feature type="modified residue" description="4-aspartylphosphate" evidence="6">
    <location>
        <position position="63"/>
    </location>
</feature>
<dbReference type="InterPro" id="IPR035965">
    <property type="entry name" value="PAS-like_dom_sf"/>
</dbReference>
<feature type="domain" description="Response regulatory" evidence="8">
    <location>
        <begin position="12"/>
        <end position="128"/>
    </location>
</feature>
<evidence type="ECO:0000259" key="8">
    <source>
        <dbReference type="PROSITE" id="PS50110"/>
    </source>
</evidence>
<evidence type="ECO:0000256" key="1">
    <source>
        <dbReference type="ARBA" id="ARBA00022553"/>
    </source>
</evidence>
<dbReference type="RefSeq" id="WP_129010443.1">
    <property type="nucleotide sequence ID" value="NZ_CP053835.1"/>
</dbReference>
<name>A0AAE7BF36_9BACT</name>
<dbReference type="NCBIfam" id="TIGR00229">
    <property type="entry name" value="sensory_box"/>
    <property type="match status" value="1"/>
</dbReference>
<protein>
    <submittedName>
        <fullName evidence="11">PAS sensor-containing response regulator</fullName>
    </submittedName>
</protein>
<reference evidence="11 12" key="1">
    <citation type="submission" date="2020-05" db="EMBL/GenBank/DDBJ databases">
        <title>Complete genome sequencing of Campylobacter and Arcobacter type strains.</title>
        <authorList>
            <person name="Miller W.G."/>
            <person name="Yee E."/>
        </authorList>
    </citation>
    <scope>NUCLEOTIDE SEQUENCE [LARGE SCALE GENOMIC DNA]</scope>
    <source>
        <strain evidence="11 12">LMG 25694</strain>
    </source>
</reference>
<dbReference type="SMART" id="SM00086">
    <property type="entry name" value="PAC"/>
    <property type="match status" value="1"/>
</dbReference>